<sequence length="142" mass="16331">MKNFSLGYSFSVLLRSADSSKIQQSLRNLLHLKEEKRRSLKQTAKIYFLAVKSEVFGGRDGYIQPGLSSDGFLFWSLRVLVTYIQPRLSSDGFFFLVTKSGGHLHQHRLSKLSKSGLLDKRHKYHGVSQNMDFTDRLFAERT</sequence>
<dbReference type="AlphaFoldDB" id="A0AAE1ALA2"/>
<reference evidence="1" key="1">
    <citation type="journal article" date="2023" name="G3 (Bethesda)">
        <title>A reference genome for the long-term kleptoplast-retaining sea slug Elysia crispata morphotype clarki.</title>
        <authorList>
            <person name="Eastman K.E."/>
            <person name="Pendleton A.L."/>
            <person name="Shaikh M.A."/>
            <person name="Suttiyut T."/>
            <person name="Ogas R."/>
            <person name="Tomko P."/>
            <person name="Gavelis G."/>
            <person name="Widhalm J.R."/>
            <person name="Wisecaver J.H."/>
        </authorList>
    </citation>
    <scope>NUCLEOTIDE SEQUENCE</scope>
    <source>
        <strain evidence="1">ECLA1</strain>
    </source>
</reference>
<organism evidence="1 2">
    <name type="scientific">Elysia crispata</name>
    <name type="common">lettuce slug</name>
    <dbReference type="NCBI Taxonomy" id="231223"/>
    <lineage>
        <taxon>Eukaryota</taxon>
        <taxon>Metazoa</taxon>
        <taxon>Spiralia</taxon>
        <taxon>Lophotrochozoa</taxon>
        <taxon>Mollusca</taxon>
        <taxon>Gastropoda</taxon>
        <taxon>Heterobranchia</taxon>
        <taxon>Euthyneura</taxon>
        <taxon>Panpulmonata</taxon>
        <taxon>Sacoglossa</taxon>
        <taxon>Placobranchoidea</taxon>
        <taxon>Plakobranchidae</taxon>
        <taxon>Elysia</taxon>
    </lineage>
</organism>
<name>A0AAE1ALA2_9GAST</name>
<dbReference type="Proteomes" id="UP001283361">
    <property type="component" value="Unassembled WGS sequence"/>
</dbReference>
<accession>A0AAE1ALA2</accession>
<comment type="caution">
    <text evidence="1">The sequence shown here is derived from an EMBL/GenBank/DDBJ whole genome shotgun (WGS) entry which is preliminary data.</text>
</comment>
<evidence type="ECO:0000313" key="2">
    <source>
        <dbReference type="Proteomes" id="UP001283361"/>
    </source>
</evidence>
<gene>
    <name evidence="1" type="ORF">RRG08_023688</name>
</gene>
<dbReference type="EMBL" id="JAWDGP010001604">
    <property type="protein sequence ID" value="KAK3789965.1"/>
    <property type="molecule type" value="Genomic_DNA"/>
</dbReference>
<protein>
    <submittedName>
        <fullName evidence="1">Uncharacterized protein</fullName>
    </submittedName>
</protein>
<proteinExistence type="predicted"/>
<evidence type="ECO:0000313" key="1">
    <source>
        <dbReference type="EMBL" id="KAK3789965.1"/>
    </source>
</evidence>
<keyword evidence="2" id="KW-1185">Reference proteome</keyword>